<dbReference type="GO" id="GO:0006913">
    <property type="term" value="P:nucleocytoplasmic transport"/>
    <property type="evidence" value="ECO:0007669"/>
    <property type="project" value="UniProtKB-UniRule"/>
</dbReference>
<evidence type="ECO:0000259" key="2">
    <source>
        <dbReference type="PROSITE" id="PS50177"/>
    </source>
</evidence>
<dbReference type="GO" id="GO:0005737">
    <property type="term" value="C:cytoplasm"/>
    <property type="evidence" value="ECO:0007669"/>
    <property type="project" value="UniProtKB-SubCell"/>
</dbReference>
<keyword evidence="1" id="KW-0653">Protein transport</keyword>
<reference evidence="4" key="2">
    <citation type="submission" date="2023-11" db="UniProtKB">
        <authorList>
            <consortium name="WormBaseParasite"/>
        </authorList>
    </citation>
    <scope>IDENTIFICATION</scope>
</reference>
<protein>
    <recommendedName>
        <fullName evidence="1">NTF2-related export protein</fullName>
    </recommendedName>
</protein>
<dbReference type="InterPro" id="IPR045875">
    <property type="entry name" value="NTF2"/>
</dbReference>
<evidence type="ECO:0000313" key="4">
    <source>
        <dbReference type="WBParaSite" id="TREG1_4140.1"/>
    </source>
</evidence>
<keyword evidence="3" id="KW-1185">Reference proteome</keyword>
<keyword evidence="1" id="KW-0963">Cytoplasm</keyword>
<dbReference type="InterPro" id="IPR018222">
    <property type="entry name" value="Nuclear_transport_factor_2_euk"/>
</dbReference>
<evidence type="ECO:0000256" key="1">
    <source>
        <dbReference type="RuleBase" id="RU369002"/>
    </source>
</evidence>
<sequence>MPSYFKLCSGIFGLGGTTSMFNYMLYPENYRDIGASFVSHYYNVMQVDRAQLNLFYHDQARMTYEGQEIIGKEKIGEKFRSLPANTIRIATTSVDVHPSENSVLILVCGQLKCDEDPVLPFCEMFFLRKFNDCFLVSDSVFRLSLHNF</sequence>
<dbReference type="Gene3D" id="3.10.450.50">
    <property type="match status" value="1"/>
</dbReference>
<reference evidence="3" key="1">
    <citation type="submission" date="2022-06" db="EMBL/GenBank/DDBJ databases">
        <authorList>
            <person name="Berger JAMES D."/>
            <person name="Berger JAMES D."/>
        </authorList>
    </citation>
    <scope>NUCLEOTIDE SEQUENCE [LARGE SCALE GENOMIC DNA]</scope>
</reference>
<dbReference type="PROSITE" id="PS50177">
    <property type="entry name" value="NTF2_DOMAIN"/>
    <property type="match status" value="1"/>
</dbReference>
<organism evidence="3 4">
    <name type="scientific">Trichobilharzia regenti</name>
    <name type="common">Nasal bird schistosome</name>
    <dbReference type="NCBI Taxonomy" id="157069"/>
    <lineage>
        <taxon>Eukaryota</taxon>
        <taxon>Metazoa</taxon>
        <taxon>Spiralia</taxon>
        <taxon>Lophotrochozoa</taxon>
        <taxon>Platyhelminthes</taxon>
        <taxon>Trematoda</taxon>
        <taxon>Digenea</taxon>
        <taxon>Strigeidida</taxon>
        <taxon>Schistosomatoidea</taxon>
        <taxon>Schistosomatidae</taxon>
        <taxon>Trichobilharzia</taxon>
    </lineage>
</organism>
<accession>A0AA85JT75</accession>
<dbReference type="InterPro" id="IPR002075">
    <property type="entry name" value="NTF2_dom"/>
</dbReference>
<feature type="domain" description="NTF2" evidence="2">
    <location>
        <begin position="33"/>
        <end position="143"/>
    </location>
</feature>
<dbReference type="CDD" id="cd00780">
    <property type="entry name" value="NTF2"/>
    <property type="match status" value="1"/>
</dbReference>
<dbReference type="SUPFAM" id="SSF54427">
    <property type="entry name" value="NTF2-like"/>
    <property type="match status" value="1"/>
</dbReference>
<evidence type="ECO:0000313" key="3">
    <source>
        <dbReference type="Proteomes" id="UP000050795"/>
    </source>
</evidence>
<dbReference type="PANTHER" id="PTHR12612">
    <property type="entry name" value="NUCLEAR TRANSPORT FACTOR 2"/>
    <property type="match status" value="1"/>
</dbReference>
<keyword evidence="1" id="KW-0539">Nucleus</keyword>
<dbReference type="GO" id="GO:0015031">
    <property type="term" value="P:protein transport"/>
    <property type="evidence" value="ECO:0007669"/>
    <property type="project" value="UniProtKB-KW"/>
</dbReference>
<dbReference type="GO" id="GO:0051028">
    <property type="term" value="P:mRNA transport"/>
    <property type="evidence" value="ECO:0007669"/>
    <property type="project" value="UniProtKB-UniRule"/>
</dbReference>
<dbReference type="InterPro" id="IPR032710">
    <property type="entry name" value="NTF2-like_dom_sf"/>
</dbReference>
<comment type="subcellular location">
    <subcellularLocation>
        <location evidence="1">Cytoplasm</location>
    </subcellularLocation>
    <subcellularLocation>
        <location evidence="1">Nucleus</location>
    </subcellularLocation>
</comment>
<dbReference type="Pfam" id="PF02136">
    <property type="entry name" value="NTF2"/>
    <property type="match status" value="1"/>
</dbReference>
<comment type="function">
    <text evidence="1">Has a role in nuclear-cytoplasmic transport of proteins and mRNAs.</text>
</comment>
<proteinExistence type="predicted"/>
<dbReference type="Proteomes" id="UP000050795">
    <property type="component" value="Unassembled WGS sequence"/>
</dbReference>
<dbReference type="AlphaFoldDB" id="A0AA85JT75"/>
<name>A0AA85JT75_TRIRE</name>
<dbReference type="GO" id="GO:0005634">
    <property type="term" value="C:nucleus"/>
    <property type="evidence" value="ECO:0007669"/>
    <property type="project" value="UniProtKB-SubCell"/>
</dbReference>
<keyword evidence="1" id="KW-0813">Transport</keyword>
<dbReference type="WBParaSite" id="TREG1_4140.1">
    <property type="protein sequence ID" value="TREG1_4140.1"/>
    <property type="gene ID" value="TREG1_4140"/>
</dbReference>